<dbReference type="Proteomes" id="UP001597347">
    <property type="component" value="Unassembled WGS sequence"/>
</dbReference>
<gene>
    <name evidence="2" type="ORF">ACFSBI_02735</name>
</gene>
<dbReference type="Gene3D" id="1.10.3110.10">
    <property type="entry name" value="protoporphyrinogen ix oxidase, domain 3"/>
    <property type="match status" value="1"/>
</dbReference>
<dbReference type="InterPro" id="IPR036188">
    <property type="entry name" value="FAD/NAD-bd_sf"/>
</dbReference>
<protein>
    <submittedName>
        <fullName evidence="2">Protoporphyrinogen/coproporphyrinogen oxidase</fullName>
    </submittedName>
</protein>
<dbReference type="InterPro" id="IPR002937">
    <property type="entry name" value="Amino_oxidase"/>
</dbReference>
<proteinExistence type="predicted"/>
<sequence length="441" mass="44740">MTAVVVGGGVAGLVAARRLLQQGERVVLLEASDRLGGRVHSVELGGVRLDSGAESFAVRGGAVRALVDDLGLGADVVDPTGSAWVALADREVPLPAGGLLGIPSSPLATDVARVVGTGGSLRAYADRVVPLLKVGRYEHLGPLVRRRMGRRVLDRLVTPVVQGVYGVHPDDAPVDAIAPGLNAAITNTGALSAAVLRLRAAAPPGAAAQGLVGGVHRLVEALAASLAAADVRLGTPVLGIHPAPHGPGFQVVTAQEDLWAHRVVLAADGGAALDLLADAAHGVSAMPRPEPAVSTAVLLVADDGRLDAAPRGTGVLVAPERTDVQAVAVTHATAKWAWLAGRLPPHRHVLRVAYRGPSAPDDAVVRRDLAKLLGVPVGGIRARADVVWRDPAPALAAETIAIRRALDRAALPDGLTVAGAWTAGTGLASVVASGERAAARG</sequence>
<dbReference type="PANTHER" id="PTHR42923">
    <property type="entry name" value="PROTOPORPHYRINOGEN OXIDASE"/>
    <property type="match status" value="1"/>
</dbReference>
<organism evidence="2 3">
    <name type="scientific">Amnibacterium endophyticum</name>
    <dbReference type="NCBI Taxonomy" id="2109337"/>
    <lineage>
        <taxon>Bacteria</taxon>
        <taxon>Bacillati</taxon>
        <taxon>Actinomycetota</taxon>
        <taxon>Actinomycetes</taxon>
        <taxon>Micrococcales</taxon>
        <taxon>Microbacteriaceae</taxon>
        <taxon>Amnibacterium</taxon>
    </lineage>
</organism>
<dbReference type="Gene3D" id="3.90.660.20">
    <property type="entry name" value="Protoporphyrinogen oxidase, mitochondrial, domain 2"/>
    <property type="match status" value="1"/>
</dbReference>
<name>A0ABW4LBE6_9MICO</name>
<evidence type="ECO:0000313" key="2">
    <source>
        <dbReference type="EMBL" id="MFD1720454.1"/>
    </source>
</evidence>
<evidence type="ECO:0000259" key="1">
    <source>
        <dbReference type="Pfam" id="PF01593"/>
    </source>
</evidence>
<dbReference type="InterPro" id="IPR050464">
    <property type="entry name" value="Zeta_carotene_desat/Oxidored"/>
</dbReference>
<feature type="domain" description="Amine oxidase" evidence="1">
    <location>
        <begin position="10"/>
        <end position="440"/>
    </location>
</feature>
<dbReference type="PANTHER" id="PTHR42923:SF3">
    <property type="entry name" value="PROTOPORPHYRINOGEN OXIDASE"/>
    <property type="match status" value="1"/>
</dbReference>
<reference evidence="3" key="1">
    <citation type="journal article" date="2019" name="Int. J. Syst. Evol. Microbiol.">
        <title>The Global Catalogue of Microorganisms (GCM) 10K type strain sequencing project: providing services to taxonomists for standard genome sequencing and annotation.</title>
        <authorList>
            <consortium name="The Broad Institute Genomics Platform"/>
            <consortium name="The Broad Institute Genome Sequencing Center for Infectious Disease"/>
            <person name="Wu L."/>
            <person name="Ma J."/>
        </authorList>
    </citation>
    <scope>NUCLEOTIDE SEQUENCE [LARGE SCALE GENOMIC DNA]</scope>
    <source>
        <strain evidence="3">CGMCC 1.12471</strain>
    </source>
</reference>
<dbReference type="SUPFAM" id="SSF54373">
    <property type="entry name" value="FAD-linked reductases, C-terminal domain"/>
    <property type="match status" value="1"/>
</dbReference>
<dbReference type="RefSeq" id="WP_377931794.1">
    <property type="nucleotide sequence ID" value="NZ_JBHUEA010000003.1"/>
</dbReference>
<dbReference type="EMBL" id="JBHUEA010000003">
    <property type="protein sequence ID" value="MFD1720454.1"/>
    <property type="molecule type" value="Genomic_DNA"/>
</dbReference>
<comment type="caution">
    <text evidence="2">The sequence shown here is derived from an EMBL/GenBank/DDBJ whole genome shotgun (WGS) entry which is preliminary data.</text>
</comment>
<keyword evidence="3" id="KW-1185">Reference proteome</keyword>
<dbReference type="Gene3D" id="3.50.50.60">
    <property type="entry name" value="FAD/NAD(P)-binding domain"/>
    <property type="match status" value="1"/>
</dbReference>
<dbReference type="Pfam" id="PF01593">
    <property type="entry name" value="Amino_oxidase"/>
    <property type="match status" value="1"/>
</dbReference>
<dbReference type="SUPFAM" id="SSF51905">
    <property type="entry name" value="FAD/NAD(P)-binding domain"/>
    <property type="match status" value="1"/>
</dbReference>
<evidence type="ECO:0000313" key="3">
    <source>
        <dbReference type="Proteomes" id="UP001597347"/>
    </source>
</evidence>
<accession>A0ABW4LBE6</accession>